<dbReference type="InterPro" id="IPR003804">
    <property type="entry name" value="Lactate_perm"/>
</dbReference>
<feature type="transmembrane region" description="Helical" evidence="8">
    <location>
        <begin position="272"/>
        <end position="291"/>
    </location>
</feature>
<evidence type="ECO:0000256" key="5">
    <source>
        <dbReference type="ARBA" id="ARBA00022692"/>
    </source>
</evidence>
<feature type="transmembrane region" description="Helical" evidence="8">
    <location>
        <begin position="209"/>
        <end position="231"/>
    </location>
</feature>
<feature type="transmembrane region" description="Helical" evidence="8">
    <location>
        <begin position="428"/>
        <end position="447"/>
    </location>
</feature>
<evidence type="ECO:0000256" key="1">
    <source>
        <dbReference type="ARBA" id="ARBA00004651"/>
    </source>
</evidence>
<dbReference type="OrthoDB" id="9761056at2"/>
<comment type="function">
    <text evidence="8">Uptake of L-lactate across the membrane. Can also transport D-lactate and glycolate.</text>
</comment>
<dbReference type="AlphaFoldDB" id="A0A518D959"/>
<feature type="transmembrane region" description="Helical" evidence="8">
    <location>
        <begin position="129"/>
        <end position="151"/>
    </location>
</feature>
<comment type="similarity">
    <text evidence="2 8">Belongs to the lactate permease family.</text>
</comment>
<dbReference type="RefSeq" id="WP_145282489.1">
    <property type="nucleotide sequence ID" value="NZ_CP036291.1"/>
</dbReference>
<feature type="transmembrane region" description="Helical" evidence="8">
    <location>
        <begin position="243"/>
        <end position="265"/>
    </location>
</feature>
<evidence type="ECO:0000256" key="3">
    <source>
        <dbReference type="ARBA" id="ARBA00022448"/>
    </source>
</evidence>
<evidence type="ECO:0000256" key="7">
    <source>
        <dbReference type="ARBA" id="ARBA00023136"/>
    </source>
</evidence>
<organism evidence="9 10">
    <name type="scientific">Pirellulimonas nuda</name>
    <dbReference type="NCBI Taxonomy" id="2528009"/>
    <lineage>
        <taxon>Bacteria</taxon>
        <taxon>Pseudomonadati</taxon>
        <taxon>Planctomycetota</taxon>
        <taxon>Planctomycetia</taxon>
        <taxon>Pirellulales</taxon>
        <taxon>Lacipirellulaceae</taxon>
        <taxon>Pirellulimonas</taxon>
    </lineage>
</organism>
<keyword evidence="5 8" id="KW-0812">Transmembrane</keyword>
<feature type="transmembrane region" description="Helical" evidence="8">
    <location>
        <begin position="388"/>
        <end position="407"/>
    </location>
</feature>
<evidence type="ECO:0000313" key="10">
    <source>
        <dbReference type="Proteomes" id="UP000317429"/>
    </source>
</evidence>
<keyword evidence="10" id="KW-1185">Reference proteome</keyword>
<feature type="transmembrane region" description="Helical" evidence="8">
    <location>
        <begin position="36"/>
        <end position="56"/>
    </location>
</feature>
<proteinExistence type="inferred from homology"/>
<evidence type="ECO:0000256" key="4">
    <source>
        <dbReference type="ARBA" id="ARBA00022475"/>
    </source>
</evidence>
<dbReference type="Pfam" id="PF02652">
    <property type="entry name" value="Lactate_perm"/>
    <property type="match status" value="1"/>
</dbReference>
<dbReference type="GO" id="GO:0015295">
    <property type="term" value="F:solute:proton symporter activity"/>
    <property type="evidence" value="ECO:0007669"/>
    <property type="project" value="TreeGrafter"/>
</dbReference>
<feature type="transmembrane region" description="Helical" evidence="8">
    <location>
        <begin position="467"/>
        <end position="490"/>
    </location>
</feature>
<feature type="transmembrane region" description="Helical" evidence="8">
    <location>
        <begin position="62"/>
        <end position="82"/>
    </location>
</feature>
<dbReference type="Proteomes" id="UP000317429">
    <property type="component" value="Chromosome"/>
</dbReference>
<evidence type="ECO:0000313" key="9">
    <source>
        <dbReference type="EMBL" id="QDU88019.1"/>
    </source>
</evidence>
<evidence type="ECO:0000256" key="2">
    <source>
        <dbReference type="ARBA" id="ARBA00010100"/>
    </source>
</evidence>
<accession>A0A518D959</accession>
<comment type="subcellular location">
    <subcellularLocation>
        <location evidence="1 8">Cell membrane</location>
        <topology evidence="1 8">Multi-pass membrane protein</topology>
    </subcellularLocation>
</comment>
<evidence type="ECO:0000256" key="8">
    <source>
        <dbReference type="RuleBase" id="RU365092"/>
    </source>
</evidence>
<dbReference type="PANTHER" id="PTHR30003">
    <property type="entry name" value="L-LACTATE PERMEASE"/>
    <property type="match status" value="1"/>
</dbReference>
<evidence type="ECO:0000256" key="6">
    <source>
        <dbReference type="ARBA" id="ARBA00022989"/>
    </source>
</evidence>
<feature type="transmembrane region" description="Helical" evidence="8">
    <location>
        <begin position="558"/>
        <end position="576"/>
    </location>
</feature>
<sequence>MSTALLALLALTPILTVGVLLVGFRWPASRAMPLCYVTACALALGVWGLPIVQVAAASAKGLVIACELLFIIFGAVLLLNTLEQCGAMSRIRRSFHAVSPDRRVQAIIIAWLFGSFIEGAAGFGTPAALAVPLMVGLGFPPLAAVFAGMVIQCTPVSFGAAGTPILIGVNNGLSGAGGEAVRAYATQLGYAPGAVGWTEFLHLIGERVAVIHVALGTLVPLLMVCLMTRYFGPNRSLRDGLAVAPFALFSALAMTAPYLLAAFVLGPEFPSLLGGLTGLAIVVFASSRGFLCPPPEATWDFAPAEQWDGSWTGSISPHCEGEPTRPVGALAAWVPYLLVAALLVATRVVPELKSLALSALSFNLPIGFDAANPASGFLGTPLHEGVEPLYLPGTIFLVVSLITFAYFKALHGFTITGYATAWRNSVQTMCRASIALVFAVTMVQVFINSGGGVNGYADMPIALAEGAAALVGSAWPAVAPTIGGIGAAVAGSNTVSNMMFSLFQFDVGVKIGFDPVWMVALQAIGGAAGNTICVHNVVAASAVVGLTGQEGTIIRKTLPVFLYYALTPGIVFWLIADRLQ</sequence>
<dbReference type="KEGG" id="pnd:Pla175_13890"/>
<feature type="transmembrane region" description="Helical" evidence="8">
    <location>
        <begin position="103"/>
        <end position="123"/>
    </location>
</feature>
<keyword evidence="4 8" id="KW-1003">Cell membrane</keyword>
<dbReference type="PANTHER" id="PTHR30003:SF0">
    <property type="entry name" value="GLYCOLATE PERMEASE GLCA-RELATED"/>
    <property type="match status" value="1"/>
</dbReference>
<feature type="transmembrane region" description="Helical" evidence="8">
    <location>
        <begin position="327"/>
        <end position="345"/>
    </location>
</feature>
<keyword evidence="7 8" id="KW-0472">Membrane</keyword>
<keyword evidence="6 8" id="KW-1133">Transmembrane helix</keyword>
<name>A0A518D959_9BACT</name>
<dbReference type="GO" id="GO:0015129">
    <property type="term" value="F:lactate transmembrane transporter activity"/>
    <property type="evidence" value="ECO:0007669"/>
    <property type="project" value="UniProtKB-UniRule"/>
</dbReference>
<reference evidence="9 10" key="1">
    <citation type="submission" date="2019-02" db="EMBL/GenBank/DDBJ databases">
        <title>Deep-cultivation of Planctomycetes and their phenomic and genomic characterization uncovers novel biology.</title>
        <authorList>
            <person name="Wiegand S."/>
            <person name="Jogler M."/>
            <person name="Boedeker C."/>
            <person name="Pinto D."/>
            <person name="Vollmers J."/>
            <person name="Rivas-Marin E."/>
            <person name="Kohn T."/>
            <person name="Peeters S.H."/>
            <person name="Heuer A."/>
            <person name="Rast P."/>
            <person name="Oberbeckmann S."/>
            <person name="Bunk B."/>
            <person name="Jeske O."/>
            <person name="Meyerdierks A."/>
            <person name="Storesund J.E."/>
            <person name="Kallscheuer N."/>
            <person name="Luecker S."/>
            <person name="Lage O.M."/>
            <person name="Pohl T."/>
            <person name="Merkel B.J."/>
            <person name="Hornburger P."/>
            <person name="Mueller R.-W."/>
            <person name="Bruemmer F."/>
            <person name="Labrenz M."/>
            <person name="Spormann A.M."/>
            <person name="Op den Camp H."/>
            <person name="Overmann J."/>
            <person name="Amann R."/>
            <person name="Jetten M.S.M."/>
            <person name="Mascher T."/>
            <person name="Medema M.H."/>
            <person name="Devos D.P."/>
            <person name="Kaster A.-K."/>
            <person name="Ovreas L."/>
            <person name="Rohde M."/>
            <person name="Galperin M.Y."/>
            <person name="Jogler C."/>
        </authorList>
    </citation>
    <scope>NUCLEOTIDE SEQUENCE [LARGE SCALE GENOMIC DNA]</scope>
    <source>
        <strain evidence="9 10">Pla175</strain>
    </source>
</reference>
<feature type="transmembrane region" description="Helical" evidence="8">
    <location>
        <begin position="352"/>
        <end position="368"/>
    </location>
</feature>
<feature type="transmembrane region" description="Helical" evidence="8">
    <location>
        <begin position="6"/>
        <end position="24"/>
    </location>
</feature>
<gene>
    <name evidence="9" type="primary">lutP</name>
    <name evidence="9" type="ORF">Pla175_13890</name>
</gene>
<dbReference type="EMBL" id="CP036291">
    <property type="protein sequence ID" value="QDU88019.1"/>
    <property type="molecule type" value="Genomic_DNA"/>
</dbReference>
<dbReference type="GO" id="GO:0005886">
    <property type="term" value="C:plasma membrane"/>
    <property type="evidence" value="ECO:0007669"/>
    <property type="project" value="UniProtKB-SubCell"/>
</dbReference>
<keyword evidence="3 8" id="KW-0813">Transport</keyword>
<protein>
    <recommendedName>
        <fullName evidence="8">L-lactate permease</fullName>
    </recommendedName>
</protein>